<evidence type="ECO:0000313" key="1">
    <source>
        <dbReference type="EMBL" id="KAF0896149.1"/>
    </source>
</evidence>
<dbReference type="AlphaFoldDB" id="A0A6G1C7D9"/>
<dbReference type="Proteomes" id="UP000479710">
    <property type="component" value="Unassembled WGS sequence"/>
</dbReference>
<protein>
    <submittedName>
        <fullName evidence="1">Uncharacterized protein</fullName>
    </submittedName>
</protein>
<reference evidence="1 2" key="1">
    <citation type="submission" date="2019-11" db="EMBL/GenBank/DDBJ databases">
        <title>Whole genome sequence of Oryza granulata.</title>
        <authorList>
            <person name="Li W."/>
        </authorList>
    </citation>
    <scope>NUCLEOTIDE SEQUENCE [LARGE SCALE GENOMIC DNA]</scope>
    <source>
        <strain evidence="2">cv. Menghai</strain>
        <tissue evidence="1">Leaf</tissue>
    </source>
</reference>
<comment type="caution">
    <text evidence="1">The sequence shown here is derived from an EMBL/GenBank/DDBJ whole genome shotgun (WGS) entry which is preliminary data.</text>
</comment>
<name>A0A6G1C7D9_9ORYZ</name>
<dbReference type="EMBL" id="SPHZ02000010">
    <property type="protein sequence ID" value="KAF0896149.1"/>
    <property type="molecule type" value="Genomic_DNA"/>
</dbReference>
<sequence>MGSMPQEQEGKLVLQLEVYGGAVVLAPPEISPPFTLTRDIHDKADEATIDGAVDEDSALMGEIREEALKVLGWGKQELLVPRRQSPGIVLEVRRESFEPEEE</sequence>
<evidence type="ECO:0000313" key="2">
    <source>
        <dbReference type="Proteomes" id="UP000479710"/>
    </source>
</evidence>
<keyword evidence="2" id="KW-1185">Reference proteome</keyword>
<gene>
    <name evidence="1" type="ORF">E2562_019643</name>
</gene>
<accession>A0A6G1C7D9</accession>
<organism evidence="1 2">
    <name type="scientific">Oryza meyeriana var. granulata</name>
    <dbReference type="NCBI Taxonomy" id="110450"/>
    <lineage>
        <taxon>Eukaryota</taxon>
        <taxon>Viridiplantae</taxon>
        <taxon>Streptophyta</taxon>
        <taxon>Embryophyta</taxon>
        <taxon>Tracheophyta</taxon>
        <taxon>Spermatophyta</taxon>
        <taxon>Magnoliopsida</taxon>
        <taxon>Liliopsida</taxon>
        <taxon>Poales</taxon>
        <taxon>Poaceae</taxon>
        <taxon>BOP clade</taxon>
        <taxon>Oryzoideae</taxon>
        <taxon>Oryzeae</taxon>
        <taxon>Oryzinae</taxon>
        <taxon>Oryza</taxon>
        <taxon>Oryza meyeriana</taxon>
    </lineage>
</organism>
<proteinExistence type="predicted"/>